<evidence type="ECO:0008006" key="4">
    <source>
        <dbReference type="Google" id="ProtNLM"/>
    </source>
</evidence>
<dbReference type="AlphaFoldDB" id="E1ST84"/>
<dbReference type="KEGG" id="fbl:Fbal_1928"/>
<dbReference type="HOGENOM" id="CLU_3403634_0_0_6"/>
<name>E1ST84_FERBD</name>
<keyword evidence="1" id="KW-0472">Membrane</keyword>
<keyword evidence="3" id="KW-1185">Reference proteome</keyword>
<keyword evidence="1" id="KW-1133">Transmembrane helix</keyword>
<protein>
    <recommendedName>
        <fullName evidence="4">YnhF family membrane protein</fullName>
    </recommendedName>
</protein>
<proteinExistence type="predicted"/>
<reference evidence="2 3" key="1">
    <citation type="journal article" date="2010" name="Stand. Genomic Sci.">
        <title>Complete genome sequence of Ferrimonas balearica type strain (PAT).</title>
        <authorList>
            <person name="Nolan M."/>
            <person name="Sikorski J."/>
            <person name="Davenport K."/>
            <person name="Lucas S."/>
            <person name="Glavina Del Rio T."/>
            <person name="Tice H."/>
            <person name="Cheng J."/>
            <person name="Goodwin L."/>
            <person name="Pitluck S."/>
            <person name="Liolios K."/>
            <person name="Ivanova N."/>
            <person name="Mavromatis K."/>
            <person name="Ovchinnikova G."/>
            <person name="Pati A."/>
            <person name="Chen A."/>
            <person name="Palaniappan K."/>
            <person name="Land M."/>
            <person name="Hauser L."/>
            <person name="Chang Y."/>
            <person name="Jeffries C."/>
            <person name="Tapia R."/>
            <person name="Brettin T."/>
            <person name="Detter J."/>
            <person name="Han C."/>
            <person name="Yasawong M."/>
            <person name="Rohde M."/>
            <person name="Tindall B."/>
            <person name="Goker M."/>
            <person name="Woyke T."/>
            <person name="Bristow J."/>
            <person name="Eisen J."/>
            <person name="Markowitz V."/>
            <person name="Hugenholtz P."/>
            <person name="Kyrpides N."/>
            <person name="Klenk H."/>
            <person name="Lapidus A."/>
        </authorList>
    </citation>
    <scope>NUCLEOTIDE SEQUENCE [LARGE SCALE GENOMIC DNA]</scope>
    <source>
        <strain evidence="3">DSM 9799 / CCM 4581 / KCTC 23876 / PAT</strain>
    </source>
</reference>
<dbReference type="EMBL" id="CP002209">
    <property type="protein sequence ID" value="ADN76131.1"/>
    <property type="molecule type" value="Genomic_DNA"/>
</dbReference>
<dbReference type="STRING" id="550540.Fbal_1928"/>
<organism evidence="2 3">
    <name type="scientific">Ferrimonas balearica (strain DSM 9799 / CCM 4581 / KCTC 23876 / PAT)</name>
    <dbReference type="NCBI Taxonomy" id="550540"/>
    <lineage>
        <taxon>Bacteria</taxon>
        <taxon>Pseudomonadati</taxon>
        <taxon>Pseudomonadota</taxon>
        <taxon>Gammaproteobacteria</taxon>
        <taxon>Alteromonadales</taxon>
        <taxon>Ferrimonadaceae</taxon>
        <taxon>Ferrimonas</taxon>
    </lineage>
</organism>
<accession>E1ST84</accession>
<evidence type="ECO:0000256" key="1">
    <source>
        <dbReference type="SAM" id="Phobius"/>
    </source>
</evidence>
<sequence length="30" mass="3148">MNTDLRNALLATAFALGTIVLLAVVAIQYA</sequence>
<dbReference type="Proteomes" id="UP000006683">
    <property type="component" value="Chromosome"/>
</dbReference>
<feature type="transmembrane region" description="Helical" evidence="1">
    <location>
        <begin position="7"/>
        <end position="29"/>
    </location>
</feature>
<evidence type="ECO:0000313" key="3">
    <source>
        <dbReference type="Proteomes" id="UP000006683"/>
    </source>
</evidence>
<keyword evidence="1" id="KW-0812">Transmembrane</keyword>
<gene>
    <name evidence="2" type="ordered locus">Fbal_1928</name>
</gene>
<evidence type="ECO:0000313" key="2">
    <source>
        <dbReference type="EMBL" id="ADN76131.1"/>
    </source>
</evidence>